<dbReference type="KEGG" id="hbl:XJ32_01980"/>
<dbReference type="AlphaFoldDB" id="A0A1Q2LG36"/>
<dbReference type="Proteomes" id="UP000188298">
    <property type="component" value="Chromosome"/>
</dbReference>
<evidence type="ECO:0000313" key="2">
    <source>
        <dbReference type="EMBL" id="AQQ59077.1"/>
    </source>
</evidence>
<proteinExistence type="predicted"/>
<protein>
    <recommendedName>
        <fullName evidence="1">Co-chaperone DjlA N-terminal domain-containing protein</fullName>
    </recommendedName>
</protein>
<dbReference type="Gene3D" id="1.10.3680.10">
    <property type="entry name" value="TerB-like"/>
    <property type="match status" value="1"/>
</dbReference>
<name>A0A1Q2LG36_9HELI</name>
<dbReference type="InterPro" id="IPR007791">
    <property type="entry name" value="DjlA_N"/>
</dbReference>
<gene>
    <name evidence="2" type="ORF">XJ32_01980</name>
</gene>
<accession>A0A1Q2LG36</accession>
<evidence type="ECO:0000259" key="1">
    <source>
        <dbReference type="Pfam" id="PF05099"/>
    </source>
</evidence>
<dbReference type="RefSeq" id="WP_077388182.1">
    <property type="nucleotide sequence ID" value="NZ_CP019645.1"/>
</dbReference>
<evidence type="ECO:0000313" key="3">
    <source>
        <dbReference type="Proteomes" id="UP000188298"/>
    </source>
</evidence>
<reference evidence="2 3" key="1">
    <citation type="submission" date="2017-02" db="EMBL/GenBank/DDBJ databases">
        <title>Whole genome sequencing of Helicobacter bilis strain AAQJH.</title>
        <authorList>
            <person name="Conlan S."/>
            <person name="Thomas P.J."/>
            <person name="Mullikin J."/>
            <person name="Palmore T.N."/>
            <person name="Frank K.M."/>
            <person name="Segre J.A."/>
        </authorList>
    </citation>
    <scope>NUCLEOTIDE SEQUENCE [LARGE SCALE GENOMIC DNA]</scope>
    <source>
        <strain evidence="2 3">AAQJH</strain>
    </source>
</reference>
<feature type="domain" description="Co-chaperone DjlA N-terminal" evidence="1">
    <location>
        <begin position="75"/>
        <end position="176"/>
    </location>
</feature>
<organism evidence="2 3">
    <name type="scientific">Helicobacter bilis</name>
    <dbReference type="NCBI Taxonomy" id="37372"/>
    <lineage>
        <taxon>Bacteria</taxon>
        <taxon>Pseudomonadati</taxon>
        <taxon>Campylobacterota</taxon>
        <taxon>Epsilonproteobacteria</taxon>
        <taxon>Campylobacterales</taxon>
        <taxon>Helicobacteraceae</taxon>
        <taxon>Helicobacter</taxon>
    </lineage>
</organism>
<dbReference type="InterPro" id="IPR029024">
    <property type="entry name" value="TerB-like"/>
</dbReference>
<sequence>MELVLFLIAAGIIFYLYKTFQGYLSNPIVPTDRDILQPQRQQDYVEERPILSPKEKLKRTEYGIIVSILGRLSFADDKSCMLEERLVKGIIDDMAKDSDQPSELYLEIYKESRNDDIQELAELFASETIGQYKKRVKIVEFMFALAYADGNFSQEEEDSIINVAAILEIDNADFNHLYDSFKALNEEYVPLTKEEAMNLFGLNDGFTKEELDSKYNDFFKQKRQNVIDPRNLGKPYNESGGQDLRKISEAYAVLLKEVD</sequence>
<dbReference type="SUPFAM" id="SSF158682">
    <property type="entry name" value="TerB-like"/>
    <property type="match status" value="1"/>
</dbReference>
<dbReference type="Pfam" id="PF05099">
    <property type="entry name" value="TerB"/>
    <property type="match status" value="1"/>
</dbReference>
<dbReference type="EMBL" id="CP019645">
    <property type="protein sequence ID" value="AQQ59077.1"/>
    <property type="molecule type" value="Genomic_DNA"/>
</dbReference>